<evidence type="ECO:0000259" key="16">
    <source>
        <dbReference type="Pfam" id="PF02887"/>
    </source>
</evidence>
<name>A0A7S0RHC8_9CHLO</name>
<comment type="similarity">
    <text evidence="3 14">Belongs to the pyruvate kinase family.</text>
</comment>
<dbReference type="Pfam" id="PF00224">
    <property type="entry name" value="PK"/>
    <property type="match status" value="1"/>
</dbReference>
<dbReference type="GO" id="GO:0030955">
    <property type="term" value="F:potassium ion binding"/>
    <property type="evidence" value="ECO:0007669"/>
    <property type="project" value="InterPro"/>
</dbReference>
<dbReference type="InterPro" id="IPR040442">
    <property type="entry name" value="Pyrv_kinase-like_dom_sf"/>
</dbReference>
<dbReference type="Gene3D" id="3.20.20.60">
    <property type="entry name" value="Phosphoenolpyruvate-binding domains"/>
    <property type="match status" value="1"/>
</dbReference>
<dbReference type="InterPro" id="IPR015795">
    <property type="entry name" value="Pyrv_Knase_C"/>
</dbReference>
<keyword evidence="11 14" id="KW-0324">Glycolysis</keyword>
<comment type="catalytic activity">
    <reaction evidence="13 14">
        <text>pyruvate + ATP = phosphoenolpyruvate + ADP + H(+)</text>
        <dbReference type="Rhea" id="RHEA:18157"/>
        <dbReference type="ChEBI" id="CHEBI:15361"/>
        <dbReference type="ChEBI" id="CHEBI:15378"/>
        <dbReference type="ChEBI" id="CHEBI:30616"/>
        <dbReference type="ChEBI" id="CHEBI:58702"/>
        <dbReference type="ChEBI" id="CHEBI:456216"/>
        <dbReference type="EC" id="2.7.1.40"/>
    </reaction>
</comment>
<dbReference type="PANTHER" id="PTHR11817">
    <property type="entry name" value="PYRUVATE KINASE"/>
    <property type="match status" value="1"/>
</dbReference>
<reference evidence="17" key="1">
    <citation type="submission" date="2021-01" db="EMBL/GenBank/DDBJ databases">
        <authorList>
            <person name="Corre E."/>
            <person name="Pelletier E."/>
            <person name="Niang G."/>
            <person name="Scheremetjew M."/>
            <person name="Finn R."/>
            <person name="Kale V."/>
            <person name="Holt S."/>
            <person name="Cochrane G."/>
            <person name="Meng A."/>
            <person name="Brown T."/>
            <person name="Cohen L."/>
        </authorList>
    </citation>
    <scope>NUCLEOTIDE SEQUENCE</scope>
    <source>
        <strain evidence="17">SAG 11-49</strain>
    </source>
</reference>
<dbReference type="InterPro" id="IPR015793">
    <property type="entry name" value="Pyrv_Knase_brl"/>
</dbReference>
<dbReference type="GO" id="GO:0005524">
    <property type="term" value="F:ATP binding"/>
    <property type="evidence" value="ECO:0007669"/>
    <property type="project" value="UniProtKB-KW"/>
</dbReference>
<dbReference type="UniPathway" id="UPA00109">
    <property type="reaction ID" value="UER00188"/>
</dbReference>
<feature type="domain" description="Pyruvate kinase C-terminal" evidence="16">
    <location>
        <begin position="515"/>
        <end position="627"/>
    </location>
</feature>
<organism evidence="17">
    <name type="scientific">Chlamydomonas leiostraca</name>
    <dbReference type="NCBI Taxonomy" id="1034604"/>
    <lineage>
        <taxon>Eukaryota</taxon>
        <taxon>Viridiplantae</taxon>
        <taxon>Chlorophyta</taxon>
        <taxon>core chlorophytes</taxon>
        <taxon>Chlorophyceae</taxon>
        <taxon>CS clade</taxon>
        <taxon>Chlamydomonadales</taxon>
        <taxon>Chlamydomonadaceae</taxon>
        <taxon>Chlamydomonas</taxon>
    </lineage>
</organism>
<evidence type="ECO:0000256" key="9">
    <source>
        <dbReference type="ARBA" id="ARBA00022840"/>
    </source>
</evidence>
<evidence type="ECO:0000259" key="15">
    <source>
        <dbReference type="Pfam" id="PF00224"/>
    </source>
</evidence>
<keyword evidence="8 14" id="KW-0418">Kinase</keyword>
<dbReference type="GO" id="GO:0016301">
    <property type="term" value="F:kinase activity"/>
    <property type="evidence" value="ECO:0007669"/>
    <property type="project" value="UniProtKB-KW"/>
</dbReference>
<dbReference type="InterPro" id="IPR001697">
    <property type="entry name" value="Pyr_Knase"/>
</dbReference>
<keyword evidence="5 14" id="KW-0808">Transferase</keyword>
<evidence type="ECO:0000256" key="5">
    <source>
        <dbReference type="ARBA" id="ARBA00022679"/>
    </source>
</evidence>
<keyword evidence="9" id="KW-0067">ATP-binding</keyword>
<evidence type="ECO:0000256" key="2">
    <source>
        <dbReference type="ARBA" id="ARBA00004997"/>
    </source>
</evidence>
<evidence type="ECO:0000256" key="12">
    <source>
        <dbReference type="ARBA" id="ARBA00023317"/>
    </source>
</evidence>
<evidence type="ECO:0000256" key="4">
    <source>
        <dbReference type="ARBA" id="ARBA00012142"/>
    </source>
</evidence>
<proteinExistence type="inferred from homology"/>
<dbReference type="InterPro" id="IPR015806">
    <property type="entry name" value="Pyrv_Knase_insert_dom_sf"/>
</dbReference>
<dbReference type="Gene3D" id="3.40.1380.20">
    <property type="entry name" value="Pyruvate kinase, C-terminal domain"/>
    <property type="match status" value="1"/>
</dbReference>
<dbReference type="Pfam" id="PF02887">
    <property type="entry name" value="PK_C"/>
    <property type="match status" value="1"/>
</dbReference>
<feature type="domain" description="Pyruvate kinase barrel" evidence="15">
    <location>
        <begin position="38"/>
        <end position="385"/>
    </location>
</feature>
<gene>
    <name evidence="17" type="ORF">CLEI1391_LOCUS8078</name>
</gene>
<evidence type="ECO:0000256" key="8">
    <source>
        <dbReference type="ARBA" id="ARBA00022777"/>
    </source>
</evidence>
<dbReference type="GO" id="GO:0000287">
    <property type="term" value="F:magnesium ion binding"/>
    <property type="evidence" value="ECO:0007669"/>
    <property type="project" value="InterPro"/>
</dbReference>
<evidence type="ECO:0000256" key="3">
    <source>
        <dbReference type="ARBA" id="ARBA00008663"/>
    </source>
</evidence>
<dbReference type="InterPro" id="IPR015813">
    <property type="entry name" value="Pyrv/PenolPyrv_kinase-like_dom"/>
</dbReference>
<comment type="cofactor">
    <cofactor evidence="1">
        <name>K(+)</name>
        <dbReference type="ChEBI" id="CHEBI:29103"/>
    </cofactor>
</comment>
<evidence type="ECO:0000256" key="11">
    <source>
        <dbReference type="ARBA" id="ARBA00023152"/>
    </source>
</evidence>
<dbReference type="EC" id="2.7.1.40" evidence="4 14"/>
<dbReference type="AlphaFoldDB" id="A0A7S0RHC8"/>
<sequence>MAPSNRNASIKAKTHFFKNLSLATVLEGSGETASWTGSKIMATIGPSIHDTDVLASLLEAGMVAGRVDLTWGPLDFHRNSLHNLSEAMRRTRRLCSTVIDTMGRELMIRGQWQVNDQGYPWVLGRNEVQAGQSITITTRPEVVATESILPIMYPKFTKMAQRGDTIYIARYLVSGAESSSLYLEVTDVSEFDVVCVAKNSAVLEGLLCVFHAERSQGNGLSNTQNELPLLSDWDKQCIAALGSEFEIDFLNLSYTRCAEDVREARRFLHGLGMTNTKLLAKIETRQALLNFQGILSEADGIVISRGNLGLDCDPEKMALVQKTLIQACNLVGKPVLITRVVDTMVNTPRPTRAEATDVANAVLDGVDGILLGAETLRGKYPLDAVRTVASICRAAEAVFDHSNHYEYLMDAAFEAMAQAVARGEDDEGDDDIATQMVANGELRDVAGGSALAGSSQRASFTTAVKTMAKFSMVASSNNLASLTKDPSTGMITSGSTGGLYNNSVLRGTPYLSKLESIASSAVRAADKVRASLIVVYTHTGQTAELVAKYRPPMPILTLVVPHLVNDGLKWQLEGRSYARQCLVSRGLLPFLATPNSGEALLEDAVKHALRLGLVKARDQVVVVQRVHEDFCVKIVAVADNGTGIERDEEGTLSKSSSLKHIPSYVA</sequence>
<comment type="pathway">
    <text evidence="2 14">Carbohydrate degradation; glycolysis; pyruvate from D-glyceraldehyde 3-phosphate: step 5/5.</text>
</comment>
<dbReference type="GO" id="GO:0004743">
    <property type="term" value="F:pyruvate kinase activity"/>
    <property type="evidence" value="ECO:0007669"/>
    <property type="project" value="UniProtKB-EC"/>
</dbReference>
<evidence type="ECO:0000256" key="7">
    <source>
        <dbReference type="ARBA" id="ARBA00022741"/>
    </source>
</evidence>
<dbReference type="PRINTS" id="PR01050">
    <property type="entry name" value="PYRUVTKNASE"/>
</dbReference>
<keyword evidence="12" id="KW-0670">Pyruvate</keyword>
<evidence type="ECO:0000256" key="14">
    <source>
        <dbReference type="RuleBase" id="RU000504"/>
    </source>
</evidence>
<evidence type="ECO:0000313" key="17">
    <source>
        <dbReference type="EMBL" id="CAD8677614.1"/>
    </source>
</evidence>
<keyword evidence="7" id="KW-0547">Nucleotide-binding</keyword>
<keyword evidence="6" id="KW-0479">Metal-binding</keyword>
<dbReference type="InterPro" id="IPR011037">
    <property type="entry name" value="Pyrv_Knase-like_insert_dom_sf"/>
</dbReference>
<evidence type="ECO:0000256" key="13">
    <source>
        <dbReference type="ARBA" id="ARBA00048152"/>
    </source>
</evidence>
<dbReference type="EMBL" id="HBFB01014324">
    <property type="protein sequence ID" value="CAD8677614.1"/>
    <property type="molecule type" value="Transcribed_RNA"/>
</dbReference>
<dbReference type="SUPFAM" id="SSF50800">
    <property type="entry name" value="PK beta-barrel domain-like"/>
    <property type="match status" value="1"/>
</dbReference>
<evidence type="ECO:0000256" key="10">
    <source>
        <dbReference type="ARBA" id="ARBA00022842"/>
    </source>
</evidence>
<dbReference type="Gene3D" id="2.40.33.10">
    <property type="entry name" value="PK beta-barrel domain-like"/>
    <property type="match status" value="1"/>
</dbReference>
<protein>
    <recommendedName>
        <fullName evidence="4 14">Pyruvate kinase</fullName>
        <ecNumber evidence="4 14">2.7.1.40</ecNumber>
    </recommendedName>
</protein>
<dbReference type="InterPro" id="IPR036918">
    <property type="entry name" value="Pyrv_Knase_C_sf"/>
</dbReference>
<evidence type="ECO:0000256" key="6">
    <source>
        <dbReference type="ARBA" id="ARBA00022723"/>
    </source>
</evidence>
<accession>A0A7S0RHC8</accession>
<evidence type="ECO:0000256" key="1">
    <source>
        <dbReference type="ARBA" id="ARBA00001958"/>
    </source>
</evidence>
<keyword evidence="10 14" id="KW-0460">Magnesium</keyword>
<dbReference type="SUPFAM" id="SSF51621">
    <property type="entry name" value="Phosphoenolpyruvate/pyruvate domain"/>
    <property type="match status" value="1"/>
</dbReference>
<dbReference type="SUPFAM" id="SSF52935">
    <property type="entry name" value="PK C-terminal domain-like"/>
    <property type="match status" value="1"/>
</dbReference>